<evidence type="ECO:0000313" key="2">
    <source>
        <dbReference type="Proteomes" id="UP001143391"/>
    </source>
</evidence>
<keyword evidence="2" id="KW-1185">Reference proteome</keyword>
<reference evidence="1" key="1">
    <citation type="submission" date="2022-07" db="EMBL/GenBank/DDBJ databases">
        <title>Marinobacter iranensis a new bacterium isolate from a hipersaline lake in Iran.</title>
        <authorList>
            <person name="Mohammad A.M.A."/>
            <person name="Cristina S.-P."/>
            <person name="Antonio V."/>
        </authorList>
    </citation>
    <scope>NUCLEOTIDE SEQUENCE</scope>
    <source>
        <strain evidence="1">71-i</strain>
    </source>
</reference>
<evidence type="ECO:0000313" key="1">
    <source>
        <dbReference type="EMBL" id="MDF0750303.1"/>
    </source>
</evidence>
<gene>
    <name evidence="1" type="ORF">NLU14_08675</name>
</gene>
<proteinExistence type="predicted"/>
<dbReference type="RefSeq" id="WP_275705834.1">
    <property type="nucleotide sequence ID" value="NZ_JANCMW010000004.1"/>
</dbReference>
<name>A0ABT5Y9D9_9GAMM</name>
<comment type="caution">
    <text evidence="1">The sequence shown here is derived from an EMBL/GenBank/DDBJ whole genome shotgun (WGS) entry which is preliminary data.</text>
</comment>
<protein>
    <submittedName>
        <fullName evidence="1">Uncharacterized protein</fullName>
    </submittedName>
</protein>
<accession>A0ABT5Y9D9</accession>
<dbReference type="Proteomes" id="UP001143391">
    <property type="component" value="Unassembled WGS sequence"/>
</dbReference>
<sequence length="59" mass="6478">MKIAIPVECQNGHKAKWIICIDGLVARHEGVPTKEKCNCPKWQEGQGYTPCGKPEVASV</sequence>
<organism evidence="1 2">
    <name type="scientific">Marinobacter iranensis</name>
    <dbReference type="NCBI Taxonomy" id="2962607"/>
    <lineage>
        <taxon>Bacteria</taxon>
        <taxon>Pseudomonadati</taxon>
        <taxon>Pseudomonadota</taxon>
        <taxon>Gammaproteobacteria</taxon>
        <taxon>Pseudomonadales</taxon>
        <taxon>Marinobacteraceae</taxon>
        <taxon>Marinobacter</taxon>
    </lineage>
</organism>
<dbReference type="EMBL" id="JANCMW010000004">
    <property type="protein sequence ID" value="MDF0750303.1"/>
    <property type="molecule type" value="Genomic_DNA"/>
</dbReference>